<organism evidence="1 2">
    <name type="scientific">Racocetra persica</name>
    <dbReference type="NCBI Taxonomy" id="160502"/>
    <lineage>
        <taxon>Eukaryota</taxon>
        <taxon>Fungi</taxon>
        <taxon>Fungi incertae sedis</taxon>
        <taxon>Mucoromycota</taxon>
        <taxon>Glomeromycotina</taxon>
        <taxon>Glomeromycetes</taxon>
        <taxon>Diversisporales</taxon>
        <taxon>Gigasporaceae</taxon>
        <taxon>Racocetra</taxon>
    </lineage>
</organism>
<dbReference type="EMBL" id="CAJVQC010033349">
    <property type="protein sequence ID" value="CAG8753715.1"/>
    <property type="molecule type" value="Genomic_DNA"/>
</dbReference>
<accession>A0ACA9QJA6</accession>
<evidence type="ECO:0000313" key="1">
    <source>
        <dbReference type="EMBL" id="CAG8753715.1"/>
    </source>
</evidence>
<sequence>VYGETWEDQVIYIRDKMRQNCLDQVSLLQCYYLLGERLEAQFWSLAARTFIRINFSISTYHYTWKAASRVYQLYHTRALVEEARLLRAAEVDYILEKLRNK</sequence>
<proteinExistence type="predicted"/>
<dbReference type="Proteomes" id="UP000789920">
    <property type="component" value="Unassembled WGS sequence"/>
</dbReference>
<reference evidence="1" key="1">
    <citation type="submission" date="2021-06" db="EMBL/GenBank/DDBJ databases">
        <authorList>
            <person name="Kallberg Y."/>
            <person name="Tangrot J."/>
            <person name="Rosling A."/>
        </authorList>
    </citation>
    <scope>NUCLEOTIDE SEQUENCE</scope>
    <source>
        <strain evidence="1">MA461A</strain>
    </source>
</reference>
<gene>
    <name evidence="1" type="ORF">RPERSI_LOCUS14459</name>
</gene>
<comment type="caution">
    <text evidence="1">The sequence shown here is derived from an EMBL/GenBank/DDBJ whole genome shotgun (WGS) entry which is preliminary data.</text>
</comment>
<protein>
    <submittedName>
        <fullName evidence="1">6017_t:CDS:1</fullName>
    </submittedName>
</protein>
<keyword evidence="2" id="KW-1185">Reference proteome</keyword>
<evidence type="ECO:0000313" key="2">
    <source>
        <dbReference type="Proteomes" id="UP000789920"/>
    </source>
</evidence>
<name>A0ACA9QJA6_9GLOM</name>
<feature type="non-terminal residue" evidence="1">
    <location>
        <position position="1"/>
    </location>
</feature>